<evidence type="ECO:0000256" key="9">
    <source>
        <dbReference type="ARBA" id="ARBA00023264"/>
    </source>
</evidence>
<name>A0A9D7HSV7_9PROT</name>
<evidence type="ECO:0000313" key="11">
    <source>
        <dbReference type="EMBL" id="MBK6972100.1"/>
    </source>
</evidence>
<feature type="transmembrane region" description="Helical" evidence="10">
    <location>
        <begin position="119"/>
        <end position="142"/>
    </location>
</feature>
<evidence type="ECO:0000256" key="6">
    <source>
        <dbReference type="ARBA" id="ARBA00023098"/>
    </source>
</evidence>
<keyword evidence="6 10" id="KW-0443">Lipid metabolism</keyword>
<organism evidence="11 12">
    <name type="scientific">Candidatus Methylophosphatis roskildensis</name>
    <dbReference type="NCBI Taxonomy" id="2899263"/>
    <lineage>
        <taxon>Bacteria</taxon>
        <taxon>Pseudomonadati</taxon>
        <taxon>Pseudomonadota</taxon>
        <taxon>Betaproteobacteria</taxon>
        <taxon>Nitrosomonadales</taxon>
        <taxon>Sterolibacteriaceae</taxon>
        <taxon>Candidatus Methylophosphatis</taxon>
    </lineage>
</organism>
<dbReference type="Proteomes" id="UP000807785">
    <property type="component" value="Unassembled WGS sequence"/>
</dbReference>
<comment type="function">
    <text evidence="10">Catalyzes the transfer of an acyl group from acyl-phosphate (acyl-PO(4)) to glycerol-3-phosphate (G3P) to form lysophosphatidic acid (LPA). This enzyme utilizes acyl-phosphate as fatty acyl donor, but not acyl-CoA or acyl-ACP.</text>
</comment>
<evidence type="ECO:0000256" key="8">
    <source>
        <dbReference type="ARBA" id="ARBA00023209"/>
    </source>
</evidence>
<comment type="caution">
    <text evidence="10">Lacks conserved residue(s) required for the propagation of feature annotation.</text>
</comment>
<proteinExistence type="inferred from homology"/>
<comment type="caution">
    <text evidence="11">The sequence shown here is derived from an EMBL/GenBank/DDBJ whole genome shotgun (WGS) entry which is preliminary data.</text>
</comment>
<dbReference type="Pfam" id="PF02660">
    <property type="entry name" value="G3P_acyltransf"/>
    <property type="match status" value="1"/>
</dbReference>
<keyword evidence="1 10" id="KW-1003">Cell membrane</keyword>
<keyword evidence="5 10" id="KW-1133">Transmembrane helix</keyword>
<dbReference type="NCBIfam" id="TIGR00023">
    <property type="entry name" value="glycerol-3-phosphate 1-O-acyltransferase PlsY"/>
    <property type="match status" value="1"/>
</dbReference>
<feature type="transmembrane region" description="Helical" evidence="10">
    <location>
        <begin position="154"/>
        <end position="182"/>
    </location>
</feature>
<evidence type="ECO:0000256" key="4">
    <source>
        <dbReference type="ARBA" id="ARBA00022692"/>
    </source>
</evidence>
<sequence length="202" mass="20933">MSLLLFVVVAYLIGSVPFAVVVSRLFGLADPRSFGSGNPGATNVLRTGNKLAALLTLIGDAAKGAFAVWLARSLGPQWFDNATVPLVVALVGLAALVGHVFPIFLGFKGGKGVATAAGAVLALNPWLGLGTLLAWLVVAVLTRYSSLASVCAGLFAPLAAIWVIGFRVEILGIVAMSAILTWRHMGNIQRLLAGTEGRIGEK</sequence>
<dbReference type="GO" id="GO:0043772">
    <property type="term" value="F:acyl-phosphate glycerol-3-phosphate acyltransferase activity"/>
    <property type="evidence" value="ECO:0007669"/>
    <property type="project" value="UniProtKB-UniRule"/>
</dbReference>
<evidence type="ECO:0000256" key="1">
    <source>
        <dbReference type="ARBA" id="ARBA00022475"/>
    </source>
</evidence>
<comment type="subcellular location">
    <subcellularLocation>
        <location evidence="10">Cell membrane</location>
        <topology evidence="10">Multi-pass membrane protein</topology>
    </subcellularLocation>
</comment>
<evidence type="ECO:0000256" key="5">
    <source>
        <dbReference type="ARBA" id="ARBA00022989"/>
    </source>
</evidence>
<dbReference type="InterPro" id="IPR003811">
    <property type="entry name" value="G3P_acylTferase_PlsY"/>
</dbReference>
<dbReference type="PANTHER" id="PTHR30309:SF0">
    <property type="entry name" value="GLYCEROL-3-PHOSPHATE ACYLTRANSFERASE-RELATED"/>
    <property type="match status" value="1"/>
</dbReference>
<dbReference type="EC" id="2.3.1.275" evidence="10"/>
<evidence type="ECO:0000313" key="12">
    <source>
        <dbReference type="Proteomes" id="UP000807785"/>
    </source>
</evidence>
<protein>
    <recommendedName>
        <fullName evidence="10">Glycerol-3-phosphate acyltransferase</fullName>
    </recommendedName>
    <alternativeName>
        <fullName evidence="10">Acyl-PO4 G3P acyltransferase</fullName>
    </alternativeName>
    <alternativeName>
        <fullName evidence="10">Acyl-phosphate--glycerol-3-phosphate acyltransferase</fullName>
    </alternativeName>
    <alternativeName>
        <fullName evidence="10">G3P acyltransferase</fullName>
        <shortName evidence="10">GPAT</shortName>
        <ecNumber evidence="10">2.3.1.275</ecNumber>
    </alternativeName>
    <alternativeName>
        <fullName evidence="10">Lysophosphatidic acid synthase</fullName>
        <shortName evidence="10">LPA synthase</shortName>
    </alternativeName>
</protein>
<evidence type="ECO:0000256" key="2">
    <source>
        <dbReference type="ARBA" id="ARBA00022516"/>
    </source>
</evidence>
<dbReference type="AlphaFoldDB" id="A0A9D7HSV7"/>
<dbReference type="GO" id="GO:0008654">
    <property type="term" value="P:phospholipid biosynthetic process"/>
    <property type="evidence" value="ECO:0007669"/>
    <property type="project" value="UniProtKB-UniRule"/>
</dbReference>
<keyword evidence="4 10" id="KW-0812">Transmembrane</keyword>
<comment type="pathway">
    <text evidence="10">Lipid metabolism; phospholipid metabolism.</text>
</comment>
<evidence type="ECO:0000256" key="3">
    <source>
        <dbReference type="ARBA" id="ARBA00022679"/>
    </source>
</evidence>
<comment type="catalytic activity">
    <reaction evidence="10">
        <text>an acyl phosphate + sn-glycerol 3-phosphate = a 1-acyl-sn-glycero-3-phosphate + phosphate</text>
        <dbReference type="Rhea" id="RHEA:34075"/>
        <dbReference type="ChEBI" id="CHEBI:43474"/>
        <dbReference type="ChEBI" id="CHEBI:57597"/>
        <dbReference type="ChEBI" id="CHEBI:57970"/>
        <dbReference type="ChEBI" id="CHEBI:59918"/>
        <dbReference type="EC" id="2.3.1.275"/>
    </reaction>
</comment>
<evidence type="ECO:0000256" key="10">
    <source>
        <dbReference type="HAMAP-Rule" id="MF_01043"/>
    </source>
</evidence>
<gene>
    <name evidence="10 11" type="primary">plsY</name>
    <name evidence="11" type="ORF">IPH26_03815</name>
</gene>
<keyword evidence="2 10" id="KW-0444">Lipid biosynthesis</keyword>
<accession>A0A9D7HSV7</accession>
<keyword evidence="8 10" id="KW-0594">Phospholipid biosynthesis</keyword>
<keyword evidence="7 10" id="KW-0472">Membrane</keyword>
<keyword evidence="3 10" id="KW-0808">Transferase</keyword>
<feature type="transmembrane region" description="Helical" evidence="10">
    <location>
        <begin position="82"/>
        <end position="107"/>
    </location>
</feature>
<evidence type="ECO:0000256" key="7">
    <source>
        <dbReference type="ARBA" id="ARBA00023136"/>
    </source>
</evidence>
<comment type="subunit">
    <text evidence="10">Probably interacts with PlsX.</text>
</comment>
<dbReference type="EMBL" id="JADJEV010000002">
    <property type="protein sequence ID" value="MBK6972100.1"/>
    <property type="molecule type" value="Genomic_DNA"/>
</dbReference>
<comment type="similarity">
    <text evidence="10">Belongs to the PlsY family.</text>
</comment>
<dbReference type="HAMAP" id="MF_01043">
    <property type="entry name" value="PlsY"/>
    <property type="match status" value="1"/>
</dbReference>
<keyword evidence="9 10" id="KW-1208">Phospholipid metabolism</keyword>
<reference evidence="11" key="1">
    <citation type="submission" date="2020-10" db="EMBL/GenBank/DDBJ databases">
        <title>Connecting structure to function with the recovery of over 1000 high-quality activated sludge metagenome-assembled genomes encoding full-length rRNA genes using long-read sequencing.</title>
        <authorList>
            <person name="Singleton C.M."/>
            <person name="Petriglieri F."/>
            <person name="Kristensen J.M."/>
            <person name="Kirkegaard R.H."/>
            <person name="Michaelsen T.Y."/>
            <person name="Andersen M.H."/>
            <person name="Karst S.M."/>
            <person name="Dueholm M.S."/>
            <person name="Nielsen P.H."/>
            <person name="Albertsen M."/>
        </authorList>
    </citation>
    <scope>NUCLEOTIDE SEQUENCE</scope>
    <source>
        <strain evidence="11">Bjer_18-Q3-R1-45_BAT3C.347</strain>
    </source>
</reference>
<dbReference type="GO" id="GO:0005886">
    <property type="term" value="C:plasma membrane"/>
    <property type="evidence" value="ECO:0007669"/>
    <property type="project" value="UniProtKB-SubCell"/>
</dbReference>
<dbReference type="SMART" id="SM01207">
    <property type="entry name" value="G3P_acyltransf"/>
    <property type="match status" value="1"/>
</dbReference>
<dbReference type="PANTHER" id="PTHR30309">
    <property type="entry name" value="INNER MEMBRANE PROTEIN YGIH"/>
    <property type="match status" value="1"/>
</dbReference>